<feature type="chain" id="PRO_5028948327" evidence="1">
    <location>
        <begin position="21"/>
        <end position="157"/>
    </location>
</feature>
<evidence type="ECO:0000256" key="1">
    <source>
        <dbReference type="SAM" id="SignalP"/>
    </source>
</evidence>
<reference evidence="2" key="1">
    <citation type="journal article" date="2013" name="Genetics">
        <title>The draft genome and transcriptome of Panagrellus redivivus are shaped by the harsh demands of a free-living lifestyle.</title>
        <authorList>
            <person name="Srinivasan J."/>
            <person name="Dillman A.R."/>
            <person name="Macchietto M.G."/>
            <person name="Heikkinen L."/>
            <person name="Lakso M."/>
            <person name="Fracchia K.M."/>
            <person name="Antoshechkin I."/>
            <person name="Mortazavi A."/>
            <person name="Wong G."/>
            <person name="Sternberg P.W."/>
        </authorList>
    </citation>
    <scope>NUCLEOTIDE SEQUENCE [LARGE SCALE GENOMIC DNA]</scope>
    <source>
        <strain evidence="2">MT8872</strain>
    </source>
</reference>
<sequence>MLPFSVLVALLFSFSPLCQEASYRSYEMMQSGQQRNVAPSPLPHLKIANRRMCVPWAVKYEAKRPFATFHRLPGLSPTAVDGLCRFCGPKKTLPVLQLLRHSTLAAITPRTIRRSTSLAAKLTEDVLFVTPACILAIIEPILGRTTVYNRHPRFGAC</sequence>
<protein>
    <submittedName>
        <fullName evidence="3">Secreted protein</fullName>
    </submittedName>
</protein>
<proteinExistence type="predicted"/>
<reference evidence="3" key="2">
    <citation type="submission" date="2020-10" db="UniProtKB">
        <authorList>
            <consortium name="WormBaseParasite"/>
        </authorList>
    </citation>
    <scope>IDENTIFICATION</scope>
</reference>
<organism evidence="2 3">
    <name type="scientific">Panagrellus redivivus</name>
    <name type="common">Microworm</name>
    <dbReference type="NCBI Taxonomy" id="6233"/>
    <lineage>
        <taxon>Eukaryota</taxon>
        <taxon>Metazoa</taxon>
        <taxon>Ecdysozoa</taxon>
        <taxon>Nematoda</taxon>
        <taxon>Chromadorea</taxon>
        <taxon>Rhabditida</taxon>
        <taxon>Tylenchina</taxon>
        <taxon>Panagrolaimomorpha</taxon>
        <taxon>Panagrolaimoidea</taxon>
        <taxon>Panagrolaimidae</taxon>
        <taxon>Panagrellus</taxon>
    </lineage>
</organism>
<keyword evidence="1" id="KW-0732">Signal</keyword>
<dbReference type="WBParaSite" id="Pan_g22180.t1">
    <property type="protein sequence ID" value="Pan_g22180.t1"/>
    <property type="gene ID" value="Pan_g22180"/>
</dbReference>
<feature type="signal peptide" evidence="1">
    <location>
        <begin position="1"/>
        <end position="20"/>
    </location>
</feature>
<evidence type="ECO:0000313" key="2">
    <source>
        <dbReference type="Proteomes" id="UP000492821"/>
    </source>
</evidence>
<dbReference type="AlphaFoldDB" id="A0A7E4VL45"/>
<dbReference type="Proteomes" id="UP000492821">
    <property type="component" value="Unassembled WGS sequence"/>
</dbReference>
<evidence type="ECO:0000313" key="3">
    <source>
        <dbReference type="WBParaSite" id="Pan_g22180.t1"/>
    </source>
</evidence>
<accession>A0A7E4VL45</accession>
<keyword evidence="2" id="KW-1185">Reference proteome</keyword>
<name>A0A7E4VL45_PANRE</name>